<proteinExistence type="inferred from homology"/>
<dbReference type="Gene3D" id="1.10.150.240">
    <property type="entry name" value="Putative phosphatase, domain 2"/>
    <property type="match status" value="1"/>
</dbReference>
<keyword evidence="2" id="KW-0479">Metal-binding</keyword>
<evidence type="ECO:0000256" key="1">
    <source>
        <dbReference type="ARBA" id="ARBA00006171"/>
    </source>
</evidence>
<reference evidence="4 5" key="1">
    <citation type="submission" date="2021-12" db="EMBL/GenBank/DDBJ databases">
        <title>Genome sequencing of bacteria with rrn-lacking chromosome and rrn-plasmid.</title>
        <authorList>
            <person name="Anda M."/>
            <person name="Iwasaki W."/>
        </authorList>
    </citation>
    <scope>NUCLEOTIDE SEQUENCE [LARGE SCALE GENOMIC DNA]</scope>
    <source>
        <strain evidence="4 5">DSM 100852</strain>
    </source>
</reference>
<accession>A0AAU9CIA5</accession>
<evidence type="ECO:0000256" key="3">
    <source>
        <dbReference type="ARBA" id="ARBA00022801"/>
    </source>
</evidence>
<dbReference type="InterPro" id="IPR023214">
    <property type="entry name" value="HAD_sf"/>
</dbReference>
<dbReference type="InterPro" id="IPR036412">
    <property type="entry name" value="HAD-like_sf"/>
</dbReference>
<evidence type="ECO:0000256" key="2">
    <source>
        <dbReference type="ARBA" id="ARBA00022723"/>
    </source>
</evidence>
<dbReference type="NCBIfam" id="TIGR01509">
    <property type="entry name" value="HAD-SF-IA-v3"/>
    <property type="match status" value="1"/>
</dbReference>
<dbReference type="RefSeq" id="WP_338393857.1">
    <property type="nucleotide sequence ID" value="NZ_AP025314.1"/>
</dbReference>
<dbReference type="Proteomes" id="UP001348817">
    <property type="component" value="Chromosome"/>
</dbReference>
<dbReference type="CDD" id="cd07505">
    <property type="entry name" value="HAD_BPGM-like"/>
    <property type="match status" value="1"/>
</dbReference>
<dbReference type="GO" id="GO:0046872">
    <property type="term" value="F:metal ion binding"/>
    <property type="evidence" value="ECO:0007669"/>
    <property type="project" value="UniProtKB-KW"/>
</dbReference>
<evidence type="ECO:0000313" key="4">
    <source>
        <dbReference type="EMBL" id="BDD08611.1"/>
    </source>
</evidence>
<organism evidence="4 5">
    <name type="scientific">Fulvitalea axinellae</name>
    <dbReference type="NCBI Taxonomy" id="1182444"/>
    <lineage>
        <taxon>Bacteria</taxon>
        <taxon>Pseudomonadati</taxon>
        <taxon>Bacteroidota</taxon>
        <taxon>Cytophagia</taxon>
        <taxon>Cytophagales</taxon>
        <taxon>Persicobacteraceae</taxon>
        <taxon>Fulvitalea</taxon>
    </lineage>
</organism>
<comment type="similarity">
    <text evidence="1">Belongs to the HAD-like hydrolase superfamily. CbbY/CbbZ/Gph/YieH family.</text>
</comment>
<keyword evidence="5" id="KW-1185">Reference proteome</keyword>
<dbReference type="FunFam" id="3.40.50.1000:FF:000036">
    <property type="entry name" value="HAD family hydrolase"/>
    <property type="match status" value="1"/>
</dbReference>
<sequence length="220" mass="24780">MIEAVIFDMDGVLIDSEPYWKIAMANVFQTVGVEMSAEKARQTLGLRIREVVEFWHKKEPWTGKDTEKVLEEIIADVERLVLERGEILPGVHQTIEFFREKELPVALASSSPMGLIESFVGKMGIRSHLHAMRSGDQEEYSKPHPAIFINVAKEMGVDPKRCLVFEDSVNGVIAAKAAGMKTVAIPEAEMYADARFSIADMKLASMADFGEKQWLEMNRY</sequence>
<dbReference type="PRINTS" id="PR00413">
    <property type="entry name" value="HADHALOGNASE"/>
</dbReference>
<dbReference type="SFLD" id="SFLDG01129">
    <property type="entry name" value="C1.5:_HAD__Beta-PGM__Phosphata"/>
    <property type="match status" value="1"/>
</dbReference>
<dbReference type="KEGG" id="fax:FUAX_10430"/>
<dbReference type="NCBIfam" id="NF008087">
    <property type="entry name" value="PRK10826.1"/>
    <property type="match status" value="1"/>
</dbReference>
<dbReference type="Gene3D" id="3.40.50.1000">
    <property type="entry name" value="HAD superfamily/HAD-like"/>
    <property type="match status" value="1"/>
</dbReference>
<dbReference type="AlphaFoldDB" id="A0AAU9CIA5"/>
<dbReference type="InterPro" id="IPR006439">
    <property type="entry name" value="HAD-SF_hydro_IA"/>
</dbReference>
<gene>
    <name evidence="4" type="ORF">FUAX_10430</name>
</gene>
<keyword evidence="3" id="KW-0378">Hydrolase</keyword>
<protein>
    <submittedName>
        <fullName evidence="4">2-deoxyglucose-6-phosphatase</fullName>
    </submittedName>
</protein>
<dbReference type="PANTHER" id="PTHR18901">
    <property type="entry name" value="2-DEOXYGLUCOSE-6-PHOSPHATE PHOSPHATASE 2"/>
    <property type="match status" value="1"/>
</dbReference>
<dbReference type="SFLD" id="SFLDS00003">
    <property type="entry name" value="Haloacid_Dehalogenase"/>
    <property type="match status" value="1"/>
</dbReference>
<dbReference type="SUPFAM" id="SSF56784">
    <property type="entry name" value="HAD-like"/>
    <property type="match status" value="1"/>
</dbReference>
<evidence type="ECO:0000313" key="5">
    <source>
        <dbReference type="Proteomes" id="UP001348817"/>
    </source>
</evidence>
<dbReference type="SFLD" id="SFLDG01135">
    <property type="entry name" value="C1.5.6:_HAD__Beta-PGM__Phospha"/>
    <property type="match status" value="1"/>
</dbReference>
<dbReference type="GO" id="GO:0016787">
    <property type="term" value="F:hydrolase activity"/>
    <property type="evidence" value="ECO:0007669"/>
    <property type="project" value="UniProtKB-KW"/>
</dbReference>
<dbReference type="EMBL" id="AP025314">
    <property type="protein sequence ID" value="BDD08611.1"/>
    <property type="molecule type" value="Genomic_DNA"/>
</dbReference>
<dbReference type="Pfam" id="PF00702">
    <property type="entry name" value="Hydrolase"/>
    <property type="match status" value="1"/>
</dbReference>
<name>A0AAU9CIA5_9BACT</name>
<dbReference type="InterPro" id="IPR023198">
    <property type="entry name" value="PGP-like_dom2"/>
</dbReference>
<dbReference type="PANTHER" id="PTHR18901:SF38">
    <property type="entry name" value="PSEUDOURIDINE-5'-PHOSPHATASE"/>
    <property type="match status" value="1"/>
</dbReference>